<feature type="transmembrane region" description="Helical" evidence="2">
    <location>
        <begin position="145"/>
        <end position="167"/>
    </location>
</feature>
<evidence type="ECO:0000256" key="3">
    <source>
        <dbReference type="SAM" id="SignalP"/>
    </source>
</evidence>
<feature type="compositionally biased region" description="Low complexity" evidence="1">
    <location>
        <begin position="59"/>
        <end position="76"/>
    </location>
</feature>
<comment type="caution">
    <text evidence="4">The sequence shown here is derived from an EMBL/GenBank/DDBJ whole genome shotgun (WGS) entry which is preliminary data.</text>
</comment>
<feature type="signal peptide" evidence="3">
    <location>
        <begin position="1"/>
        <end position="28"/>
    </location>
</feature>
<dbReference type="EMBL" id="JAAAJA010000112">
    <property type="protein sequence ID" value="KAG0261874.1"/>
    <property type="molecule type" value="Genomic_DNA"/>
</dbReference>
<feature type="compositionally biased region" description="Low complexity" evidence="1">
    <location>
        <begin position="86"/>
        <end position="141"/>
    </location>
</feature>
<keyword evidence="5" id="KW-1185">Reference proteome</keyword>
<dbReference type="AlphaFoldDB" id="A0A9P6Q6W4"/>
<evidence type="ECO:0008006" key="6">
    <source>
        <dbReference type="Google" id="ProtNLM"/>
    </source>
</evidence>
<evidence type="ECO:0000256" key="1">
    <source>
        <dbReference type="SAM" id="MobiDB-lite"/>
    </source>
</evidence>
<proteinExistence type="predicted"/>
<keyword evidence="2" id="KW-0812">Transmembrane</keyword>
<feature type="chain" id="PRO_5040119041" description="Transmembrane protein" evidence="3">
    <location>
        <begin position="29"/>
        <end position="511"/>
    </location>
</feature>
<dbReference type="Proteomes" id="UP000726737">
    <property type="component" value="Unassembled WGS sequence"/>
</dbReference>
<feature type="compositionally biased region" description="Polar residues" evidence="1">
    <location>
        <begin position="415"/>
        <end position="432"/>
    </location>
</feature>
<feature type="compositionally biased region" description="Basic and acidic residues" evidence="1">
    <location>
        <begin position="452"/>
        <end position="461"/>
    </location>
</feature>
<dbReference type="OrthoDB" id="2421828at2759"/>
<protein>
    <recommendedName>
        <fullName evidence="6">Transmembrane protein</fullName>
    </recommendedName>
</protein>
<evidence type="ECO:0000313" key="5">
    <source>
        <dbReference type="Proteomes" id="UP000726737"/>
    </source>
</evidence>
<keyword evidence="3" id="KW-0732">Signal</keyword>
<feature type="region of interest" description="Disordered" evidence="1">
    <location>
        <begin position="376"/>
        <end position="511"/>
    </location>
</feature>
<evidence type="ECO:0000256" key="2">
    <source>
        <dbReference type="SAM" id="Phobius"/>
    </source>
</evidence>
<keyword evidence="2" id="KW-0472">Membrane</keyword>
<keyword evidence="2" id="KW-1133">Transmembrane helix</keyword>
<accession>A0A9P6Q6W4</accession>
<feature type="region of interest" description="Disordered" evidence="1">
    <location>
        <begin position="59"/>
        <end position="141"/>
    </location>
</feature>
<dbReference type="Gene3D" id="1.20.5.100">
    <property type="entry name" value="Cytochrome c1, transmembrane anchor, C-terminal"/>
    <property type="match status" value="1"/>
</dbReference>
<reference evidence="4" key="1">
    <citation type="journal article" date="2020" name="Fungal Divers.">
        <title>Resolving the Mortierellaceae phylogeny through synthesis of multi-gene phylogenetics and phylogenomics.</title>
        <authorList>
            <person name="Vandepol N."/>
            <person name="Liber J."/>
            <person name="Desiro A."/>
            <person name="Na H."/>
            <person name="Kennedy M."/>
            <person name="Barry K."/>
            <person name="Grigoriev I.V."/>
            <person name="Miller A.N."/>
            <person name="O'Donnell K."/>
            <person name="Stajich J.E."/>
            <person name="Bonito G."/>
        </authorList>
    </citation>
    <scope>NUCLEOTIDE SEQUENCE</scope>
    <source>
        <strain evidence="4">KOD948</strain>
    </source>
</reference>
<feature type="compositionally biased region" description="Low complexity" evidence="1">
    <location>
        <begin position="442"/>
        <end position="451"/>
    </location>
</feature>
<evidence type="ECO:0000313" key="4">
    <source>
        <dbReference type="EMBL" id="KAG0261874.1"/>
    </source>
</evidence>
<sequence>MRSIAVPSRRTAALSLLAAIGLLGHVQGQVLPPIFISEPPTITIPITTITTTIVTPDPTSITTTTTTTEISSIITPSPSPSPSPPTISAITPTISSPTITTGSSTIITPTSDWSTSTTSQTTSSSNSPNPTIPPSGDSSSSNVPVIVGSVVGVVAVIIIVATTIICFRRKKRKNTDLTFDTLEGISSNRVSQRFAHNNNNDNNNNNDGGYDYTPNVPHPGYDYSPNAPHPGYGDTGYGDTGYDVYGSPMQPYRSPSIFQEDSLAYSTAANSAGRSRAGYDQALPEIAYMDGNSLNHPSGTPVGYYEDDHNYQTGWNQNTGDGYIGSTGLWVANPTSGNQQQQQQQLPEEHGMQQLHAPMTYEKHAMEHVDNASTVVGSASPRSKFRGHDPQALPESPRTQQLRGGDLFGQDAENAPSSSPRLVSREATTAGPSDQDIVRATSPILSSSPRLLSREDMRSFEMARGSPRPSAEGVQSYASDLPTIGRPSVSDRPSMDTPSKSLRTQRREDWT</sequence>
<gene>
    <name evidence="4" type="ORF">BG011_000571</name>
</gene>
<name>A0A9P6Q6W4_9FUNG</name>
<organism evidence="4 5">
    <name type="scientific">Mortierella polycephala</name>
    <dbReference type="NCBI Taxonomy" id="41804"/>
    <lineage>
        <taxon>Eukaryota</taxon>
        <taxon>Fungi</taxon>
        <taxon>Fungi incertae sedis</taxon>
        <taxon>Mucoromycota</taxon>
        <taxon>Mortierellomycotina</taxon>
        <taxon>Mortierellomycetes</taxon>
        <taxon>Mortierellales</taxon>
        <taxon>Mortierellaceae</taxon>
        <taxon>Mortierella</taxon>
    </lineage>
</organism>